<sequence>MEQLQRYYLLWRESNAVYEEWAKEQGLSLNGLLILYSLYEGQEGCTQKQICRQWLIPKQTVSAALKDFEAGGYIELAPAAADKRSKQIYLTPNGKRYAGEIMSRLHGLELYVMDQMGPEKIKSMNDGLALFIELFRKGGAEEDV</sequence>
<feature type="domain" description="HTH marR-type" evidence="1">
    <location>
        <begin position="1"/>
        <end position="140"/>
    </location>
</feature>
<dbReference type="InterPro" id="IPR039422">
    <property type="entry name" value="MarR/SlyA-like"/>
</dbReference>
<organism evidence="2 3">
    <name type="scientific">Hydrogeniiclostridium mannosilyticum</name>
    <dbReference type="NCBI Taxonomy" id="2764322"/>
    <lineage>
        <taxon>Bacteria</taxon>
        <taxon>Bacillati</taxon>
        <taxon>Bacillota</taxon>
        <taxon>Clostridia</taxon>
        <taxon>Eubacteriales</taxon>
        <taxon>Acutalibacteraceae</taxon>
        <taxon>Hydrogeniiclostridium</taxon>
    </lineage>
</organism>
<dbReference type="SMART" id="SM00347">
    <property type="entry name" value="HTH_MARR"/>
    <property type="match status" value="1"/>
</dbReference>
<dbReference type="InterPro" id="IPR036390">
    <property type="entry name" value="WH_DNA-bd_sf"/>
</dbReference>
<dbReference type="PANTHER" id="PTHR33164">
    <property type="entry name" value="TRANSCRIPTIONAL REGULATOR, MARR FAMILY"/>
    <property type="match status" value="1"/>
</dbReference>
<dbReference type="PANTHER" id="PTHR33164:SF89">
    <property type="entry name" value="MARR FAMILY REGULATORY PROTEIN"/>
    <property type="match status" value="1"/>
</dbReference>
<dbReference type="Proteomes" id="UP000249377">
    <property type="component" value="Unassembled WGS sequence"/>
</dbReference>
<reference evidence="2 3" key="1">
    <citation type="submission" date="2018-06" db="EMBL/GenBank/DDBJ databases">
        <title>Noncontiguous genome sequence of Ruminococcaceae bacterium ASD2818.</title>
        <authorList>
            <person name="Chaplin A.V."/>
            <person name="Sokolova S.R."/>
            <person name="Kochetkova T.O."/>
            <person name="Goltsov A.Y."/>
            <person name="Trofimov D.Y."/>
            <person name="Efimov B.A."/>
        </authorList>
    </citation>
    <scope>NUCLEOTIDE SEQUENCE [LARGE SCALE GENOMIC DNA]</scope>
    <source>
        <strain evidence="2 3">ASD2818</strain>
    </source>
</reference>
<dbReference type="InterPro" id="IPR000835">
    <property type="entry name" value="HTH_MarR-typ"/>
</dbReference>
<dbReference type="EMBL" id="QLYR01000004">
    <property type="protein sequence ID" value="RAQ28838.1"/>
    <property type="molecule type" value="Genomic_DNA"/>
</dbReference>
<dbReference type="PROSITE" id="PS50995">
    <property type="entry name" value="HTH_MARR_2"/>
    <property type="match status" value="1"/>
</dbReference>
<dbReference type="GO" id="GO:0003700">
    <property type="term" value="F:DNA-binding transcription factor activity"/>
    <property type="evidence" value="ECO:0007669"/>
    <property type="project" value="InterPro"/>
</dbReference>
<comment type="caution">
    <text evidence="2">The sequence shown here is derived from an EMBL/GenBank/DDBJ whole genome shotgun (WGS) entry which is preliminary data.</text>
</comment>
<dbReference type="GO" id="GO:0006950">
    <property type="term" value="P:response to stress"/>
    <property type="evidence" value="ECO:0007669"/>
    <property type="project" value="TreeGrafter"/>
</dbReference>
<proteinExistence type="predicted"/>
<evidence type="ECO:0000313" key="3">
    <source>
        <dbReference type="Proteomes" id="UP000249377"/>
    </source>
</evidence>
<protein>
    <submittedName>
        <fullName evidence="2">MarR family transcriptional regulator</fullName>
    </submittedName>
</protein>
<accession>A0A328UBC0</accession>
<gene>
    <name evidence="2" type="ORF">DPQ25_08370</name>
</gene>
<name>A0A328UBC0_9FIRM</name>
<dbReference type="AlphaFoldDB" id="A0A328UBC0"/>
<evidence type="ECO:0000259" key="1">
    <source>
        <dbReference type="PROSITE" id="PS50995"/>
    </source>
</evidence>
<dbReference type="Gene3D" id="1.10.10.10">
    <property type="entry name" value="Winged helix-like DNA-binding domain superfamily/Winged helix DNA-binding domain"/>
    <property type="match status" value="1"/>
</dbReference>
<dbReference type="InterPro" id="IPR036388">
    <property type="entry name" value="WH-like_DNA-bd_sf"/>
</dbReference>
<dbReference type="Pfam" id="PF12802">
    <property type="entry name" value="MarR_2"/>
    <property type="match status" value="1"/>
</dbReference>
<keyword evidence="3" id="KW-1185">Reference proteome</keyword>
<evidence type="ECO:0000313" key="2">
    <source>
        <dbReference type="EMBL" id="RAQ28838.1"/>
    </source>
</evidence>
<dbReference type="SUPFAM" id="SSF46785">
    <property type="entry name" value="Winged helix' DNA-binding domain"/>
    <property type="match status" value="1"/>
</dbReference>